<gene>
    <name evidence="4" type="ORF">TrST_g12434</name>
</gene>
<dbReference type="EMBL" id="BRXY01000138">
    <property type="protein sequence ID" value="GMH70253.1"/>
    <property type="molecule type" value="Genomic_DNA"/>
</dbReference>
<evidence type="ECO:0000256" key="1">
    <source>
        <dbReference type="SAM" id="MobiDB-lite"/>
    </source>
</evidence>
<dbReference type="OrthoDB" id="415460at2759"/>
<organism evidence="4 5">
    <name type="scientific">Triparma strigata</name>
    <dbReference type="NCBI Taxonomy" id="1606541"/>
    <lineage>
        <taxon>Eukaryota</taxon>
        <taxon>Sar</taxon>
        <taxon>Stramenopiles</taxon>
        <taxon>Ochrophyta</taxon>
        <taxon>Bolidophyceae</taxon>
        <taxon>Parmales</taxon>
        <taxon>Triparmaceae</taxon>
        <taxon>Triparma</taxon>
    </lineage>
</organism>
<dbReference type="PANTHER" id="PTHR10153">
    <property type="entry name" value="SMALL CONDUCTANCE CALCIUM-ACTIVATED POTASSIUM CHANNEL"/>
    <property type="match status" value="1"/>
</dbReference>
<protein>
    <recommendedName>
        <fullName evidence="3">Potassium channel domain-containing protein</fullName>
    </recommendedName>
</protein>
<keyword evidence="2" id="KW-1133">Transmembrane helix</keyword>
<evidence type="ECO:0000259" key="3">
    <source>
        <dbReference type="Pfam" id="PF07885"/>
    </source>
</evidence>
<keyword evidence="2" id="KW-0472">Membrane</keyword>
<accession>A0A9W7AJF4</accession>
<feature type="transmembrane region" description="Helical" evidence="2">
    <location>
        <begin position="240"/>
        <end position="258"/>
    </location>
</feature>
<name>A0A9W7AJF4_9STRA</name>
<evidence type="ECO:0000256" key="2">
    <source>
        <dbReference type="SAM" id="Phobius"/>
    </source>
</evidence>
<feature type="transmembrane region" description="Helical" evidence="2">
    <location>
        <begin position="107"/>
        <end position="126"/>
    </location>
</feature>
<dbReference type="InterPro" id="IPR013099">
    <property type="entry name" value="K_chnl_dom"/>
</dbReference>
<dbReference type="Pfam" id="PF07885">
    <property type="entry name" value="Ion_trans_2"/>
    <property type="match status" value="1"/>
</dbReference>
<feature type="transmembrane region" description="Helical" evidence="2">
    <location>
        <begin position="67"/>
        <end position="86"/>
    </location>
</feature>
<dbReference type="Proteomes" id="UP001165085">
    <property type="component" value="Unassembled WGS sequence"/>
</dbReference>
<keyword evidence="5" id="KW-1185">Reference proteome</keyword>
<evidence type="ECO:0000313" key="5">
    <source>
        <dbReference type="Proteomes" id="UP001165085"/>
    </source>
</evidence>
<keyword evidence="2" id="KW-0812">Transmembrane</keyword>
<feature type="transmembrane region" description="Helical" evidence="2">
    <location>
        <begin position="270"/>
        <end position="289"/>
    </location>
</feature>
<dbReference type="AlphaFoldDB" id="A0A9W7AJF4"/>
<sequence>MSSSKTPLLSTPVDDPSDNADEASQQITNGRLLFLHNATLCVLAISQISLTIAILESYIPCNTVTMAALWAMNLITLITVWSLYNIKTLTPARTAEEGDWLEQKTSLRLVVLLTFESFLSLLSPIHPFGQTVNPLFDLNAGIALCVFIRLYHFLRLLRDLDPIYIERSKIRRALLAMNLTPPRFDWLFSLKRVVHDRGFTFCSFTFLTQLLIFSYVMFTIERNRDAMICNALEEEDCWNDFYLVVWFCASTITTVGYGDMVPSTGIGRTISIIMCCCGVVLLGFIYSIVSQSLKVTPKALAALEVHKLQTLNSERTQATEEDEEGSDRRILIDRKIQMANGHLNDNVERRLERIETMLKSIIDEKQK</sequence>
<comment type="caution">
    <text evidence="4">The sequence shown here is derived from an EMBL/GenBank/DDBJ whole genome shotgun (WGS) entry which is preliminary data.</text>
</comment>
<evidence type="ECO:0000313" key="4">
    <source>
        <dbReference type="EMBL" id="GMH70253.1"/>
    </source>
</evidence>
<dbReference type="SUPFAM" id="SSF81324">
    <property type="entry name" value="Voltage-gated potassium channels"/>
    <property type="match status" value="1"/>
</dbReference>
<dbReference type="GO" id="GO:0016286">
    <property type="term" value="F:small conductance calcium-activated potassium channel activity"/>
    <property type="evidence" value="ECO:0007669"/>
    <property type="project" value="InterPro"/>
</dbReference>
<reference evidence="5" key="1">
    <citation type="journal article" date="2023" name="Commun. Biol.">
        <title>Genome analysis of Parmales, the sister group of diatoms, reveals the evolutionary specialization of diatoms from phago-mixotrophs to photoautotrophs.</title>
        <authorList>
            <person name="Ban H."/>
            <person name="Sato S."/>
            <person name="Yoshikawa S."/>
            <person name="Yamada K."/>
            <person name="Nakamura Y."/>
            <person name="Ichinomiya M."/>
            <person name="Sato N."/>
            <person name="Blanc-Mathieu R."/>
            <person name="Endo H."/>
            <person name="Kuwata A."/>
            <person name="Ogata H."/>
        </authorList>
    </citation>
    <scope>NUCLEOTIDE SEQUENCE [LARGE SCALE GENOMIC DNA]</scope>
    <source>
        <strain evidence="5">NIES 3701</strain>
    </source>
</reference>
<proteinExistence type="predicted"/>
<feature type="transmembrane region" description="Helical" evidence="2">
    <location>
        <begin position="32"/>
        <end position="55"/>
    </location>
</feature>
<feature type="domain" description="Potassium channel" evidence="3">
    <location>
        <begin position="207"/>
        <end position="291"/>
    </location>
</feature>
<feature type="transmembrane region" description="Helical" evidence="2">
    <location>
        <begin position="198"/>
        <end position="220"/>
    </location>
</feature>
<dbReference type="GO" id="GO:0016020">
    <property type="term" value="C:membrane"/>
    <property type="evidence" value="ECO:0007669"/>
    <property type="project" value="InterPro"/>
</dbReference>
<dbReference type="Gene3D" id="1.10.287.70">
    <property type="match status" value="1"/>
</dbReference>
<feature type="region of interest" description="Disordered" evidence="1">
    <location>
        <begin position="1"/>
        <end position="22"/>
    </location>
</feature>
<dbReference type="InterPro" id="IPR015449">
    <property type="entry name" value="K_chnl_Ca-activ_SK"/>
</dbReference>